<evidence type="ECO:0000313" key="2">
    <source>
        <dbReference type="Proteomes" id="UP001604277"/>
    </source>
</evidence>
<proteinExistence type="predicted"/>
<organism evidence="1 2">
    <name type="scientific">Forsythia ovata</name>
    <dbReference type="NCBI Taxonomy" id="205694"/>
    <lineage>
        <taxon>Eukaryota</taxon>
        <taxon>Viridiplantae</taxon>
        <taxon>Streptophyta</taxon>
        <taxon>Embryophyta</taxon>
        <taxon>Tracheophyta</taxon>
        <taxon>Spermatophyta</taxon>
        <taxon>Magnoliopsida</taxon>
        <taxon>eudicotyledons</taxon>
        <taxon>Gunneridae</taxon>
        <taxon>Pentapetalae</taxon>
        <taxon>asterids</taxon>
        <taxon>lamiids</taxon>
        <taxon>Lamiales</taxon>
        <taxon>Oleaceae</taxon>
        <taxon>Forsythieae</taxon>
        <taxon>Forsythia</taxon>
    </lineage>
</organism>
<name>A0ABD1W2B6_9LAMI</name>
<gene>
    <name evidence="1" type="ORF">Fot_13029</name>
</gene>
<comment type="caution">
    <text evidence="1">The sequence shown here is derived from an EMBL/GenBank/DDBJ whole genome shotgun (WGS) entry which is preliminary data.</text>
</comment>
<protein>
    <submittedName>
        <fullName evidence="1">Uncharacterized protein</fullName>
    </submittedName>
</protein>
<sequence>METTLPLLRGDFFQISYGECALPGPDLYLHCWTCWLLDSLALFPWWHFHSEKAASYSQFISNIVCIREAGSTCTCNGEPFAASFLGLFAHYTDYLDSLHYPHDDFNLLTSKSSTGQDVNTSLPHPDLPVMKHAYLAVSACKRN</sequence>
<accession>A0ABD1W2B6</accession>
<reference evidence="2" key="1">
    <citation type="submission" date="2024-07" db="EMBL/GenBank/DDBJ databases">
        <title>Two chromosome-level genome assemblies of Korean endemic species Abeliophyllum distichum and Forsythia ovata (Oleaceae).</title>
        <authorList>
            <person name="Jang H."/>
        </authorList>
    </citation>
    <scope>NUCLEOTIDE SEQUENCE [LARGE SCALE GENOMIC DNA]</scope>
</reference>
<dbReference type="Proteomes" id="UP001604277">
    <property type="component" value="Unassembled WGS sequence"/>
</dbReference>
<dbReference type="AlphaFoldDB" id="A0ABD1W2B6"/>
<dbReference type="EMBL" id="JBFOLJ010000004">
    <property type="protein sequence ID" value="KAL2543796.1"/>
    <property type="molecule type" value="Genomic_DNA"/>
</dbReference>
<evidence type="ECO:0000313" key="1">
    <source>
        <dbReference type="EMBL" id="KAL2543796.1"/>
    </source>
</evidence>
<keyword evidence="2" id="KW-1185">Reference proteome</keyword>